<feature type="binding site" evidence="6">
    <location>
        <position position="95"/>
    </location>
    <ligand>
        <name>Mg(2+)</name>
        <dbReference type="ChEBI" id="CHEBI:18420"/>
    </ligand>
</feature>
<dbReference type="Proteomes" id="UP000521379">
    <property type="component" value="Unassembled WGS sequence"/>
</dbReference>
<keyword evidence="4 6" id="KW-0378">Hydrolase</keyword>
<dbReference type="Gene3D" id="3.40.50.1010">
    <property type="entry name" value="5'-nuclease"/>
    <property type="match status" value="1"/>
</dbReference>
<gene>
    <name evidence="6" type="primary">vapC</name>
    <name evidence="8" type="ORF">GTW58_03300</name>
</gene>
<evidence type="ECO:0000313" key="8">
    <source>
        <dbReference type="EMBL" id="NKE08986.1"/>
    </source>
</evidence>
<keyword evidence="5 6" id="KW-0460">Magnesium</keyword>
<name>A0A846U5M7_9MICC</name>
<dbReference type="GO" id="GO:0004540">
    <property type="term" value="F:RNA nuclease activity"/>
    <property type="evidence" value="ECO:0007669"/>
    <property type="project" value="InterPro"/>
</dbReference>
<reference evidence="8 9" key="1">
    <citation type="submission" date="2020-02" db="EMBL/GenBank/DDBJ databases">
        <authorList>
            <person name="Sun Q."/>
        </authorList>
    </citation>
    <scope>NUCLEOTIDE SEQUENCE [LARGE SCALE GENOMIC DNA]</scope>
    <source>
        <strain evidence="8 9">YIM 13062</strain>
    </source>
</reference>
<dbReference type="AlphaFoldDB" id="A0A846U5M7"/>
<evidence type="ECO:0000259" key="7">
    <source>
        <dbReference type="Pfam" id="PF01850"/>
    </source>
</evidence>
<evidence type="ECO:0000256" key="2">
    <source>
        <dbReference type="ARBA" id="ARBA00022722"/>
    </source>
</evidence>
<dbReference type="InterPro" id="IPR029060">
    <property type="entry name" value="PIN-like_dom_sf"/>
</dbReference>
<dbReference type="InterPro" id="IPR022907">
    <property type="entry name" value="VapC_family"/>
</dbReference>
<keyword evidence="2 6" id="KW-0540">Nuclease</keyword>
<dbReference type="RefSeq" id="WP_119932378.1">
    <property type="nucleotide sequence ID" value="NZ_JAAVUN010000004.1"/>
</dbReference>
<keyword evidence="1 6" id="KW-1277">Toxin-antitoxin system</keyword>
<dbReference type="CDD" id="cd09873">
    <property type="entry name" value="PIN_Pae0151-like"/>
    <property type="match status" value="1"/>
</dbReference>
<protein>
    <recommendedName>
        <fullName evidence="6">Ribonuclease VapC</fullName>
        <shortName evidence="6">RNase VapC</shortName>
        <ecNumber evidence="6">3.1.-.-</ecNumber>
    </recommendedName>
    <alternativeName>
        <fullName evidence="6">Toxin VapC</fullName>
    </alternativeName>
</protein>
<comment type="cofactor">
    <cofactor evidence="6">
        <name>Mg(2+)</name>
        <dbReference type="ChEBI" id="CHEBI:18420"/>
    </cofactor>
</comment>
<sequence>MTLVVDASAIAELLLGTQRGRRVAQAVSQEDLVAPQHLTVEVVSVLRGWYLGGHITDQEARQALQEFTLLGVRELPGVDLLDAVWDLRNNVSVYDAMYVALARELECRLLSLDARLIKAVPGTVIAP</sequence>
<evidence type="ECO:0000313" key="9">
    <source>
        <dbReference type="Proteomes" id="UP000521379"/>
    </source>
</evidence>
<dbReference type="SUPFAM" id="SSF88723">
    <property type="entry name" value="PIN domain-like"/>
    <property type="match status" value="1"/>
</dbReference>
<dbReference type="GO" id="GO:0016787">
    <property type="term" value="F:hydrolase activity"/>
    <property type="evidence" value="ECO:0007669"/>
    <property type="project" value="UniProtKB-KW"/>
</dbReference>
<dbReference type="GO" id="GO:0090729">
    <property type="term" value="F:toxin activity"/>
    <property type="evidence" value="ECO:0007669"/>
    <property type="project" value="UniProtKB-KW"/>
</dbReference>
<dbReference type="PANTHER" id="PTHR35901:SF1">
    <property type="entry name" value="EXONUCLEASE VAPC9"/>
    <property type="match status" value="1"/>
</dbReference>
<accession>A0A846U5M7</accession>
<dbReference type="InterPro" id="IPR044153">
    <property type="entry name" value="PIN_Pae0151-like"/>
</dbReference>
<feature type="binding site" evidence="6">
    <location>
        <position position="6"/>
    </location>
    <ligand>
        <name>Mg(2+)</name>
        <dbReference type="ChEBI" id="CHEBI:18420"/>
    </ligand>
</feature>
<dbReference type="InterPro" id="IPR002716">
    <property type="entry name" value="PIN_dom"/>
</dbReference>
<feature type="domain" description="PIN" evidence="7">
    <location>
        <begin position="4"/>
        <end position="118"/>
    </location>
</feature>
<keyword evidence="3 6" id="KW-0479">Metal-binding</keyword>
<dbReference type="EC" id="3.1.-.-" evidence="6"/>
<evidence type="ECO:0000256" key="3">
    <source>
        <dbReference type="ARBA" id="ARBA00022723"/>
    </source>
</evidence>
<keyword evidence="9" id="KW-1185">Reference proteome</keyword>
<organism evidence="8 9">
    <name type="scientific">Kocuria subflava</name>
    <dbReference type="NCBI Taxonomy" id="1736139"/>
    <lineage>
        <taxon>Bacteria</taxon>
        <taxon>Bacillati</taxon>
        <taxon>Actinomycetota</taxon>
        <taxon>Actinomycetes</taxon>
        <taxon>Micrococcales</taxon>
        <taxon>Micrococcaceae</taxon>
        <taxon>Kocuria</taxon>
    </lineage>
</organism>
<evidence type="ECO:0000256" key="6">
    <source>
        <dbReference type="HAMAP-Rule" id="MF_00265"/>
    </source>
</evidence>
<dbReference type="PANTHER" id="PTHR35901">
    <property type="entry name" value="RIBONUCLEASE VAPC3"/>
    <property type="match status" value="1"/>
</dbReference>
<evidence type="ECO:0000256" key="4">
    <source>
        <dbReference type="ARBA" id="ARBA00022801"/>
    </source>
</evidence>
<dbReference type="InterPro" id="IPR051619">
    <property type="entry name" value="TypeII_TA_RNase_PINc/VapC"/>
</dbReference>
<dbReference type="Pfam" id="PF01850">
    <property type="entry name" value="PIN"/>
    <property type="match status" value="1"/>
</dbReference>
<keyword evidence="6" id="KW-0800">Toxin</keyword>
<comment type="similarity">
    <text evidence="6">Belongs to the PINc/VapC protein family.</text>
</comment>
<comment type="caution">
    <text evidence="8">The sequence shown here is derived from an EMBL/GenBank/DDBJ whole genome shotgun (WGS) entry which is preliminary data.</text>
</comment>
<evidence type="ECO:0000256" key="5">
    <source>
        <dbReference type="ARBA" id="ARBA00022842"/>
    </source>
</evidence>
<dbReference type="EMBL" id="JAAVUN010000004">
    <property type="protein sequence ID" value="NKE08986.1"/>
    <property type="molecule type" value="Genomic_DNA"/>
</dbReference>
<comment type="function">
    <text evidence="6">Toxic component of a toxin-antitoxin (TA) system. An RNase.</text>
</comment>
<evidence type="ECO:0000256" key="1">
    <source>
        <dbReference type="ARBA" id="ARBA00022649"/>
    </source>
</evidence>
<dbReference type="GO" id="GO:0000287">
    <property type="term" value="F:magnesium ion binding"/>
    <property type="evidence" value="ECO:0007669"/>
    <property type="project" value="UniProtKB-UniRule"/>
</dbReference>
<proteinExistence type="inferred from homology"/>
<dbReference type="HAMAP" id="MF_00265">
    <property type="entry name" value="VapC_Nob1"/>
    <property type="match status" value="1"/>
</dbReference>